<keyword evidence="2" id="KW-0732">Signal</keyword>
<feature type="compositionally biased region" description="Polar residues" evidence="1">
    <location>
        <begin position="169"/>
        <end position="181"/>
    </location>
</feature>
<comment type="caution">
    <text evidence="3">The sequence shown here is derived from an EMBL/GenBank/DDBJ whole genome shotgun (WGS) entry which is preliminary data.</text>
</comment>
<feature type="signal peptide" evidence="2">
    <location>
        <begin position="1"/>
        <end position="23"/>
    </location>
</feature>
<name>A0ABQ8H5T4_9ROSI</name>
<evidence type="ECO:0000313" key="4">
    <source>
        <dbReference type="Proteomes" id="UP000827721"/>
    </source>
</evidence>
<protein>
    <submittedName>
        <fullName evidence="3">Uncharacterized protein</fullName>
    </submittedName>
</protein>
<accession>A0ABQ8H5T4</accession>
<feature type="region of interest" description="Disordered" evidence="1">
    <location>
        <begin position="124"/>
        <end position="185"/>
    </location>
</feature>
<dbReference type="InterPro" id="IPR038804">
    <property type="entry name" value="RGF3"/>
</dbReference>
<feature type="compositionally biased region" description="Polar residues" evidence="1">
    <location>
        <begin position="212"/>
        <end position="226"/>
    </location>
</feature>
<dbReference type="PANTHER" id="PTHR36313:SF7">
    <property type="entry name" value="OS09G0474600 PROTEIN"/>
    <property type="match status" value="1"/>
</dbReference>
<feature type="region of interest" description="Disordered" evidence="1">
    <location>
        <begin position="198"/>
        <end position="226"/>
    </location>
</feature>
<dbReference type="EMBL" id="JAFEMO010000013">
    <property type="protein sequence ID" value="KAH7549245.1"/>
    <property type="molecule type" value="Genomic_DNA"/>
</dbReference>
<reference evidence="3 4" key="1">
    <citation type="submission" date="2021-02" db="EMBL/GenBank/DDBJ databases">
        <title>Plant Genome Project.</title>
        <authorList>
            <person name="Zhang R.-G."/>
        </authorList>
    </citation>
    <scope>NUCLEOTIDE SEQUENCE [LARGE SCALE GENOMIC DNA]</scope>
    <source>
        <tissue evidence="3">Leaves</tissue>
    </source>
</reference>
<proteinExistence type="predicted"/>
<dbReference type="Proteomes" id="UP000827721">
    <property type="component" value="Unassembled WGS sequence"/>
</dbReference>
<feature type="chain" id="PRO_5046498523" evidence="2">
    <location>
        <begin position="24"/>
        <end position="226"/>
    </location>
</feature>
<organism evidence="3 4">
    <name type="scientific">Xanthoceras sorbifolium</name>
    <dbReference type="NCBI Taxonomy" id="99658"/>
    <lineage>
        <taxon>Eukaryota</taxon>
        <taxon>Viridiplantae</taxon>
        <taxon>Streptophyta</taxon>
        <taxon>Embryophyta</taxon>
        <taxon>Tracheophyta</taxon>
        <taxon>Spermatophyta</taxon>
        <taxon>Magnoliopsida</taxon>
        <taxon>eudicotyledons</taxon>
        <taxon>Gunneridae</taxon>
        <taxon>Pentapetalae</taxon>
        <taxon>rosids</taxon>
        <taxon>malvids</taxon>
        <taxon>Sapindales</taxon>
        <taxon>Sapindaceae</taxon>
        <taxon>Xanthoceroideae</taxon>
        <taxon>Xanthoceras</taxon>
    </lineage>
</organism>
<evidence type="ECO:0000313" key="3">
    <source>
        <dbReference type="EMBL" id="KAH7549245.1"/>
    </source>
</evidence>
<sequence length="226" mass="25647">MVTIRLVNFLLVLVFLPIRDATALTHQDMKNAMSLLVEVEKLDGVPSVAENENTKLGGRKKMMVKGVLEKEKKIKEEDSAISGAAYSVGNYQRIYYVLKKHHGRNSRKQYLKVQSYIDRRMLKSKTKNSRGLEISRRDQSSVQYSKLSSSRKTRMGGSPISEKPAVHLQESNNNHVSFRQNPESKKLLDSADEILELMNKDYPGGGRHKPPINNSEPLNQENEIVP</sequence>
<keyword evidence="4" id="KW-1185">Reference proteome</keyword>
<evidence type="ECO:0000256" key="1">
    <source>
        <dbReference type="SAM" id="MobiDB-lite"/>
    </source>
</evidence>
<evidence type="ECO:0000256" key="2">
    <source>
        <dbReference type="SAM" id="SignalP"/>
    </source>
</evidence>
<dbReference type="PANTHER" id="PTHR36313">
    <property type="entry name" value="ROOT MERISTEM GROWTH FACTOR 2"/>
    <property type="match status" value="1"/>
</dbReference>
<gene>
    <name evidence="3" type="ORF">JRO89_XS13G0003900</name>
</gene>